<proteinExistence type="predicted"/>
<organism evidence="1 2">
    <name type="scientific">Macrostomum lignano</name>
    <dbReference type="NCBI Taxonomy" id="282301"/>
    <lineage>
        <taxon>Eukaryota</taxon>
        <taxon>Metazoa</taxon>
        <taxon>Spiralia</taxon>
        <taxon>Lophotrochozoa</taxon>
        <taxon>Platyhelminthes</taxon>
        <taxon>Rhabditophora</taxon>
        <taxon>Macrostomorpha</taxon>
        <taxon>Macrostomida</taxon>
        <taxon>Macrostomidae</taxon>
        <taxon>Macrostomum</taxon>
    </lineage>
</organism>
<evidence type="ECO:0000313" key="2">
    <source>
        <dbReference type="WBParaSite" id="maker-unitig_42166-snap-gene-0.2-mRNA-1"/>
    </source>
</evidence>
<dbReference type="AlphaFoldDB" id="A0A1I8FQ30"/>
<accession>A0A1I8FQ30</accession>
<sequence length="321" mass="33804">MVTGPRRWQPVLICMVTFARTLTGHCGPQQSGHALCRLADIVRVAGTLLLSSAIYLHTVPCCLLMRPLQPQPEQHRPVAGAAEDFDQREPPEAADAAVTAAARAAPIQAAPHPAGWLARLAARPLALPARAALHHLPAAQRRAQRRSAAAARYHRLSATFADAEPRLAGLHASRFLLASAAPAFFAYTADRCLHLGFGQGRAALLAVLSPASMAGTARLRLPRDRGLASPLAIYGLALLAGGLPGRCQPGSEGLRSSGSLLFGRRLVLWFGVLLASTFGRRVCSTRQAAYNATFMLIGASLATSGLLVLEDLPAAASTDSC</sequence>
<keyword evidence="1" id="KW-1185">Reference proteome</keyword>
<reference evidence="2" key="1">
    <citation type="submission" date="2016-11" db="UniProtKB">
        <authorList>
            <consortium name="WormBaseParasite"/>
        </authorList>
    </citation>
    <scope>IDENTIFICATION</scope>
</reference>
<protein>
    <submittedName>
        <fullName evidence="2">EamA domain-containing protein</fullName>
    </submittedName>
</protein>
<evidence type="ECO:0000313" key="1">
    <source>
        <dbReference type="Proteomes" id="UP000095280"/>
    </source>
</evidence>
<name>A0A1I8FQ30_9PLAT</name>
<dbReference type="WBParaSite" id="maker-unitig_42166-snap-gene-0.2-mRNA-1">
    <property type="protein sequence ID" value="maker-unitig_42166-snap-gene-0.2-mRNA-1"/>
    <property type="gene ID" value="maker-unitig_42166-snap-gene-0.2"/>
</dbReference>
<dbReference type="Proteomes" id="UP000095280">
    <property type="component" value="Unplaced"/>
</dbReference>